<dbReference type="AlphaFoldDB" id="X0ZAL6"/>
<proteinExistence type="predicted"/>
<protein>
    <submittedName>
        <fullName evidence="1">Uncharacterized protein</fullName>
    </submittedName>
</protein>
<comment type="caution">
    <text evidence="1">The sequence shown here is derived from an EMBL/GenBank/DDBJ whole genome shotgun (WGS) entry which is preliminary data.</text>
</comment>
<gene>
    <name evidence="1" type="ORF">S01H4_01028</name>
</gene>
<dbReference type="EMBL" id="BART01000170">
    <property type="protein sequence ID" value="GAG66500.1"/>
    <property type="molecule type" value="Genomic_DNA"/>
</dbReference>
<evidence type="ECO:0000313" key="1">
    <source>
        <dbReference type="EMBL" id="GAG66500.1"/>
    </source>
</evidence>
<reference evidence="1" key="1">
    <citation type="journal article" date="2014" name="Front. Microbiol.">
        <title>High frequency of phylogenetically diverse reductive dehalogenase-homologous genes in deep subseafloor sedimentary metagenomes.</title>
        <authorList>
            <person name="Kawai M."/>
            <person name="Futagami T."/>
            <person name="Toyoda A."/>
            <person name="Takaki Y."/>
            <person name="Nishi S."/>
            <person name="Hori S."/>
            <person name="Arai W."/>
            <person name="Tsubouchi T."/>
            <person name="Morono Y."/>
            <person name="Uchiyama I."/>
            <person name="Ito T."/>
            <person name="Fujiyama A."/>
            <person name="Inagaki F."/>
            <person name="Takami H."/>
        </authorList>
    </citation>
    <scope>NUCLEOTIDE SEQUENCE</scope>
    <source>
        <strain evidence="1">Expedition CK06-06</strain>
    </source>
</reference>
<accession>X0ZAL6</accession>
<sequence>MNFVKKNRAEAYSGGSGAGLIRYSECNFNCVNLCPFGVFSYNYSGVGEVSKPYEYNVGDESCKFIKNKWNY</sequence>
<organism evidence="1">
    <name type="scientific">marine sediment metagenome</name>
    <dbReference type="NCBI Taxonomy" id="412755"/>
    <lineage>
        <taxon>unclassified sequences</taxon>
        <taxon>metagenomes</taxon>
        <taxon>ecological metagenomes</taxon>
    </lineage>
</organism>
<name>X0ZAL6_9ZZZZ</name>